<dbReference type="PANTHER" id="PTHR45444">
    <property type="entry name" value="XANTHINE DEHYDROGENASE"/>
    <property type="match status" value="1"/>
</dbReference>
<reference evidence="2" key="1">
    <citation type="submission" date="2021-02" db="EMBL/GenBank/DDBJ databases">
        <authorList>
            <person name="Nowell W R."/>
        </authorList>
    </citation>
    <scope>NUCLEOTIDE SEQUENCE</scope>
    <source>
        <strain evidence="2">Ploen Becks lab</strain>
    </source>
</reference>
<dbReference type="PANTHER" id="PTHR45444:SF3">
    <property type="entry name" value="XANTHINE DEHYDROGENASE"/>
    <property type="match status" value="1"/>
</dbReference>
<dbReference type="Proteomes" id="UP000663879">
    <property type="component" value="Unassembled WGS sequence"/>
</dbReference>
<gene>
    <name evidence="2" type="ORF">OXX778_LOCUS22302</name>
</gene>
<dbReference type="InterPro" id="IPR016208">
    <property type="entry name" value="Ald_Oxase/xanthine_DH-like"/>
</dbReference>
<dbReference type="AlphaFoldDB" id="A0A814R0F4"/>
<evidence type="ECO:0000313" key="2">
    <source>
        <dbReference type="EMBL" id="CAF1127047.1"/>
    </source>
</evidence>
<dbReference type="Gene3D" id="3.90.1170.50">
    <property type="entry name" value="Aldehyde oxidase/xanthine dehydrogenase, a/b hammerhead"/>
    <property type="match status" value="1"/>
</dbReference>
<proteinExistence type="predicted"/>
<accession>A0A814R0F4</accession>
<dbReference type="GO" id="GO:0005506">
    <property type="term" value="F:iron ion binding"/>
    <property type="evidence" value="ECO:0007669"/>
    <property type="project" value="InterPro"/>
</dbReference>
<dbReference type="SMART" id="SM01008">
    <property type="entry name" value="Ald_Xan_dh_C"/>
    <property type="match status" value="1"/>
</dbReference>
<sequence>TLNLILENILNEIKLPFAVVGGMPTYRNCLSISFFTRFWYQVIKELRLKNLEENILLNIDEIERGVSFGFQDIGSIENKEHALGTLNPHLSALKQTTGVARYVDDIPKQQGELCGVLVLSTKAHAYIKKVDASKALQIEGVCDFITHQDFKFNYFGPIVKDEEILASNEVYYAGQPIGMIVAESR</sequence>
<comment type="caution">
    <text evidence="2">The sequence shown here is derived from an EMBL/GenBank/DDBJ whole genome shotgun (WGS) entry which is preliminary data.</text>
</comment>
<dbReference type="OrthoDB" id="8300278at2759"/>
<dbReference type="Pfam" id="PF01315">
    <property type="entry name" value="Ald_Xan_dh_C"/>
    <property type="match status" value="1"/>
</dbReference>
<dbReference type="EMBL" id="CAJNOC010009283">
    <property type="protein sequence ID" value="CAF1127047.1"/>
    <property type="molecule type" value="Genomic_DNA"/>
</dbReference>
<dbReference type="GO" id="GO:0016491">
    <property type="term" value="F:oxidoreductase activity"/>
    <property type="evidence" value="ECO:0007669"/>
    <property type="project" value="InterPro"/>
</dbReference>
<name>A0A814R0F4_9BILA</name>
<dbReference type="SUPFAM" id="SSF54665">
    <property type="entry name" value="CO dehydrogenase molybdoprotein N-domain-like"/>
    <property type="match status" value="1"/>
</dbReference>
<organism evidence="2 3">
    <name type="scientific">Brachionus calyciflorus</name>
    <dbReference type="NCBI Taxonomy" id="104777"/>
    <lineage>
        <taxon>Eukaryota</taxon>
        <taxon>Metazoa</taxon>
        <taxon>Spiralia</taxon>
        <taxon>Gnathifera</taxon>
        <taxon>Rotifera</taxon>
        <taxon>Eurotatoria</taxon>
        <taxon>Monogononta</taxon>
        <taxon>Pseudotrocha</taxon>
        <taxon>Ploima</taxon>
        <taxon>Brachionidae</taxon>
        <taxon>Brachionus</taxon>
    </lineage>
</organism>
<protein>
    <recommendedName>
        <fullName evidence="1">Aldehyde oxidase/xanthine dehydrogenase a/b hammerhead domain-containing protein</fullName>
    </recommendedName>
</protein>
<dbReference type="Gene3D" id="3.30.390.50">
    <property type="entry name" value="CO dehydrogenase flavoprotein, C-terminal domain"/>
    <property type="match status" value="1"/>
</dbReference>
<feature type="non-terminal residue" evidence="2">
    <location>
        <position position="1"/>
    </location>
</feature>
<dbReference type="InterPro" id="IPR036856">
    <property type="entry name" value="Ald_Oxase/Xan_DH_a/b_sf"/>
</dbReference>
<keyword evidence="3" id="KW-1185">Reference proteome</keyword>
<evidence type="ECO:0000259" key="1">
    <source>
        <dbReference type="SMART" id="SM01008"/>
    </source>
</evidence>
<dbReference type="InterPro" id="IPR000674">
    <property type="entry name" value="Ald_Oxase/Xan_DH_a/b"/>
</dbReference>
<feature type="domain" description="Aldehyde oxidase/xanthine dehydrogenase a/b hammerhead" evidence="1">
    <location>
        <begin position="97"/>
        <end position="183"/>
    </location>
</feature>
<evidence type="ECO:0000313" key="3">
    <source>
        <dbReference type="Proteomes" id="UP000663879"/>
    </source>
</evidence>